<feature type="compositionally biased region" description="Low complexity" evidence="1">
    <location>
        <begin position="121"/>
        <end position="130"/>
    </location>
</feature>
<dbReference type="InterPro" id="IPR000719">
    <property type="entry name" value="Prot_kinase_dom"/>
</dbReference>
<dbReference type="Pfam" id="PF26082">
    <property type="entry name" value="zf-C2H2_AcuF"/>
    <property type="match status" value="1"/>
</dbReference>
<name>X0L3T3_FUSOX</name>
<dbReference type="InterPro" id="IPR011009">
    <property type="entry name" value="Kinase-like_dom_sf"/>
</dbReference>
<organism evidence="3">
    <name type="scientific">Fusarium oxysporum f. sp. vasinfectum 25433</name>
    <dbReference type="NCBI Taxonomy" id="1089449"/>
    <lineage>
        <taxon>Eukaryota</taxon>
        <taxon>Fungi</taxon>
        <taxon>Dikarya</taxon>
        <taxon>Ascomycota</taxon>
        <taxon>Pezizomycotina</taxon>
        <taxon>Sordariomycetes</taxon>
        <taxon>Hypocreomycetidae</taxon>
        <taxon>Hypocreales</taxon>
        <taxon>Nectriaceae</taxon>
        <taxon>Fusarium</taxon>
        <taxon>Fusarium oxysporum species complex</taxon>
    </lineage>
</organism>
<evidence type="ECO:0000313" key="3">
    <source>
        <dbReference type="EMBL" id="EXM20589.1"/>
    </source>
</evidence>
<dbReference type="PANTHER" id="PTHR35391:SF7">
    <property type="entry name" value="C2H2-TYPE DOMAIN-CONTAINING PROTEIN"/>
    <property type="match status" value="1"/>
</dbReference>
<dbReference type="HOGENOM" id="CLU_005006_0_0_1"/>
<gene>
    <name evidence="3" type="ORF">FOTG_11470</name>
</gene>
<dbReference type="SUPFAM" id="SSF56112">
    <property type="entry name" value="Protein kinase-like (PK-like)"/>
    <property type="match status" value="1"/>
</dbReference>
<dbReference type="GO" id="GO:0004672">
    <property type="term" value="F:protein kinase activity"/>
    <property type="evidence" value="ECO:0007669"/>
    <property type="project" value="InterPro"/>
</dbReference>
<feature type="region of interest" description="Disordered" evidence="1">
    <location>
        <begin position="113"/>
        <end position="138"/>
    </location>
</feature>
<protein>
    <recommendedName>
        <fullName evidence="2">Protein kinase domain-containing protein</fullName>
    </recommendedName>
</protein>
<evidence type="ECO:0000256" key="1">
    <source>
        <dbReference type="SAM" id="MobiDB-lite"/>
    </source>
</evidence>
<reference evidence="3" key="2">
    <citation type="submission" date="2012-05" db="EMBL/GenBank/DDBJ databases">
        <title>The Genome Annotation of Fusarium oxysporum Cotton.</title>
        <authorList>
            <consortium name="The Broad Institute Genomics Platform"/>
            <person name="Ma L.-J."/>
            <person name="Corby-Kistler H."/>
            <person name="Broz K."/>
            <person name="Gale L.R."/>
            <person name="Jonkers W."/>
            <person name="O'Donnell K."/>
            <person name="Ploetz R."/>
            <person name="Steinberg C."/>
            <person name="Schwartz D.C."/>
            <person name="VanEtten H."/>
            <person name="Zhou S."/>
            <person name="Young S.K."/>
            <person name="Zeng Q."/>
            <person name="Gargeya S."/>
            <person name="Fitzgerald M."/>
            <person name="Abouelleil A."/>
            <person name="Alvarado L."/>
            <person name="Chapman S.B."/>
            <person name="Gainer-Dewar J."/>
            <person name="Goldberg J."/>
            <person name="Griggs A."/>
            <person name="Gujja S."/>
            <person name="Hansen M."/>
            <person name="Howarth C."/>
            <person name="Imamovic A."/>
            <person name="Ireland A."/>
            <person name="Larimer J."/>
            <person name="McCowan C."/>
            <person name="Murphy C."/>
            <person name="Pearson M."/>
            <person name="Poon T.W."/>
            <person name="Priest M."/>
            <person name="Roberts A."/>
            <person name="Saif S."/>
            <person name="Shea T."/>
            <person name="Sykes S."/>
            <person name="Wortman J."/>
            <person name="Nusbaum C."/>
            <person name="Birren B."/>
        </authorList>
    </citation>
    <scope>NUCLEOTIDE SEQUENCE</scope>
    <source>
        <strain evidence="3">25433</strain>
    </source>
</reference>
<dbReference type="OrthoDB" id="6133115at2759"/>
<dbReference type="InterPro" id="IPR025676">
    <property type="entry name" value="Clr5_dom"/>
</dbReference>
<feature type="region of interest" description="Disordered" evidence="1">
    <location>
        <begin position="1173"/>
        <end position="1204"/>
    </location>
</feature>
<dbReference type="PANTHER" id="PTHR35391">
    <property type="entry name" value="C2H2-TYPE DOMAIN-CONTAINING PROTEIN-RELATED"/>
    <property type="match status" value="1"/>
</dbReference>
<dbReference type="InterPro" id="IPR058925">
    <property type="entry name" value="zf-C2H2_AcuF"/>
</dbReference>
<proteinExistence type="predicted"/>
<dbReference type="GO" id="GO:0005524">
    <property type="term" value="F:ATP binding"/>
    <property type="evidence" value="ECO:0007669"/>
    <property type="project" value="InterPro"/>
</dbReference>
<reference evidence="3" key="1">
    <citation type="submission" date="2011-11" db="EMBL/GenBank/DDBJ databases">
        <title>The Genome Sequence of Fusarium oxysporum Cotton.</title>
        <authorList>
            <consortium name="The Broad Institute Genome Sequencing Platform"/>
            <person name="Ma L.-J."/>
            <person name="Gale L.R."/>
            <person name="Schwartz D.C."/>
            <person name="Zhou S."/>
            <person name="Corby-Kistler H."/>
            <person name="Young S.K."/>
            <person name="Zeng Q."/>
            <person name="Gargeya S."/>
            <person name="Fitzgerald M."/>
            <person name="Haas B."/>
            <person name="Abouelleil A."/>
            <person name="Alvarado L."/>
            <person name="Arachchi H.M."/>
            <person name="Berlin A."/>
            <person name="Brown A."/>
            <person name="Chapman S.B."/>
            <person name="Chen Z."/>
            <person name="Dunbar C."/>
            <person name="Freedman E."/>
            <person name="Gearin G."/>
            <person name="Goldberg J."/>
            <person name="Griggs A."/>
            <person name="Gujja S."/>
            <person name="Heiman D."/>
            <person name="Howarth C."/>
            <person name="Larson L."/>
            <person name="Lui A."/>
            <person name="MacDonald P.J.P."/>
            <person name="Montmayeur A."/>
            <person name="Murphy C."/>
            <person name="Neiman D."/>
            <person name="Pearson M."/>
            <person name="Priest M."/>
            <person name="Roberts A."/>
            <person name="Saif S."/>
            <person name="Shea T."/>
            <person name="Shenoy N."/>
            <person name="Sisk P."/>
            <person name="Stolte C."/>
            <person name="Sykes S."/>
            <person name="Wortman J."/>
            <person name="Nusbaum C."/>
            <person name="Birren B."/>
        </authorList>
    </citation>
    <scope>NUCLEOTIDE SEQUENCE [LARGE SCALE GENOMIC DNA]</scope>
    <source>
        <strain evidence="3">25433</strain>
    </source>
</reference>
<dbReference type="Gene3D" id="1.10.510.10">
    <property type="entry name" value="Transferase(Phosphotransferase) domain 1"/>
    <property type="match status" value="1"/>
</dbReference>
<accession>X0L3T3</accession>
<dbReference type="EMBL" id="JH657952">
    <property type="protein sequence ID" value="EXM20589.1"/>
    <property type="molecule type" value="Genomic_DNA"/>
</dbReference>
<dbReference type="Proteomes" id="UP000030701">
    <property type="component" value="Unassembled WGS sequence"/>
</dbReference>
<evidence type="ECO:0000259" key="2">
    <source>
        <dbReference type="PROSITE" id="PS50011"/>
    </source>
</evidence>
<sequence>MTTVSDYYIQCSGSFSRLIKILDTSTRDIKQRIPLKGISNEYSRFDVWAGSVGAKHPPHKRISLDYRLRDSRFYTVRVVDILQRLDSTLNTTHQLISGERLLFENIQFKFDRQQDNDSDRSSITSSTESSSSDESDMLTPERQIAALYESIQNSVKHLYSLAMVIRQPVATDRLLRASKIPVGHFLSFDERHVDECFPDASPVLKKRLANAITRRRQLLIYNEQHYQKSSEPQPSEEVIATDYIAQDDSKDKAIEQHIRPPLAASDRIEYPAKESTGYAPTISKGSLLASTEATRFVPPLNMREEPDVQSESGTISTFGFNCKDREGFRVPPRPQDDNGEALDQFLCPLCYYLIEVKGERAWKRHVFRDLQAYVCTFDNCEAPDVLFETRQDWVQHEFENHRREWHCNDPKHNPYNSETEFIKHMKASHELQLPEPQLLSLAKLCERPSSADTVICPFCRDGYHDVTNGFECYKPSSIVRQADDFTRPESFENEELDITKLPEGSFNKTTDNTLAKVTPWVISLPNDYIIEGNSTSDPSEEPNKDQPNLAQREKCLIPSSDLKRHVGQHLERLALFALNRSKLLLDDGESAHTEDAVARSKSIFESLQFVDSVESDGNQSHGHGEGTIAIDGNSAFGDLAEFESRYQMADHVPIPLRETRQLIKETLVKSEFEHRLLESVYPDNKPLFFSPEGSLSSIITVEAVLWGFCNGVEIPSEIHSERLKRTVTYTLWRGKKLFAISVLSGFEGKSLQQAMKSFEMNAIWDKSLPLVASAFINMTNFWPDPAKPDQIESKAIDWFLNHDLERLWTDESIHIFCNNHQWKFCAPVFEETPELGRLHENYILPFTEKCNEIDEDSYGQAIKYKIHERHLELNDLVSGRRDPNPLSCHHDLTIQTQAMYKPIYVTVTRLSFEPMWQRELAKLKRIQALNQRHIVKLITTFRRGEDDFYFISEASDGGNLRDFWETFPRVLTASLVKAVTQQLHGLMFASFEVSLTTALIEGGAIVSNDNLNPENIRWFKDGSGAGHKIGTMKTCHQSGATQLVSGDSLLAQLYTPPEQGVDLWNMMLHTDDMWAMGCITLEFIVWLLYGCAGLNKFHDDLKSGLLQSDPNRRFWQNSDNGSKIRHAVLEWIEHMAKDPVCRAGQTALGDLLKLTRDRLLVVNVVPRSCLGPTDFEDDSSPSRQEVGNALPIDSTDRLQKPADGPVVKTTSELWNDHRGLITKLFVQENKRLEEIKEIMKTGHSFYASTRKYQQQLDKWLFGEGSLSRRGGEQIDARSWQSESIKQHRARPKEACDWMHRILTGAKNESYWLPCAPLPPPDKASNYR</sequence>
<dbReference type="PROSITE" id="PS50011">
    <property type="entry name" value="PROTEIN_KINASE_DOM"/>
    <property type="match status" value="1"/>
</dbReference>
<feature type="domain" description="Protein kinase" evidence="2">
    <location>
        <begin position="847"/>
        <end position="1246"/>
    </location>
</feature>
<dbReference type="Pfam" id="PF14420">
    <property type="entry name" value="Clr5"/>
    <property type="match status" value="1"/>
</dbReference>